<feature type="domain" description="Abortive infection protein-like C-terminal" evidence="1">
    <location>
        <begin position="202"/>
        <end position="283"/>
    </location>
</feature>
<dbReference type="InterPro" id="IPR026001">
    <property type="entry name" value="Abi-like_C"/>
</dbReference>
<dbReference type="Proteomes" id="UP001449795">
    <property type="component" value="Chromosome"/>
</dbReference>
<name>A0ABZ3D347_9PROT</name>
<evidence type="ECO:0000313" key="3">
    <source>
        <dbReference type="Proteomes" id="UP001449795"/>
    </source>
</evidence>
<gene>
    <name evidence="2" type="ORF">AAC691_17225</name>
</gene>
<sequence>MPDIVSRACRSLFLDYLVEQSTLGDIQREFDAAGVPYVEPPQPSGGQRRTMVHGYYLGIDWATHEGVSKFLEVATFFMGREDTKRASFAQTMNWYLRPENNEHPLMRFLSALKPCGYEWREGRFIGLSADARLADTKTLATNLDLPHLGEHIRRIEASIEADPALAIGSAKEMVETVCKTILTKRSVPSGVTYSKDDDLNELGKKVFGVLRQLPDDIPDKAKGAKTIKTMLSNLRSVVQCTAELRNWYGNGHGREGDIKRGLSPRHARLVVGAASTLAWYLLETDRDME</sequence>
<reference evidence="2 3" key="1">
    <citation type="submission" date="2024-04" db="EMBL/GenBank/DDBJ databases">
        <title>Complete genome sequence of Nguyenibacter vanlangesis HBCM-1154, a strain capable of nitrogen fixation, IAA production, and phosphorus solubilization isolated from sugarcane soil.</title>
        <authorList>
            <person name="MY HANH P."/>
        </authorList>
    </citation>
    <scope>NUCLEOTIDE SEQUENCE [LARGE SCALE GENOMIC DNA]</scope>
    <source>
        <strain evidence="2 3">HBCM 1154</strain>
    </source>
</reference>
<protein>
    <submittedName>
        <fullName evidence="2">Abortive infection family protein</fullName>
    </submittedName>
</protein>
<dbReference type="Pfam" id="PF14355">
    <property type="entry name" value="Abi_C"/>
    <property type="match status" value="1"/>
</dbReference>
<accession>A0ABZ3D347</accession>
<proteinExistence type="predicted"/>
<dbReference type="RefSeq" id="WP_342627814.1">
    <property type="nucleotide sequence ID" value="NZ_CP152276.1"/>
</dbReference>
<keyword evidence="3" id="KW-1185">Reference proteome</keyword>
<evidence type="ECO:0000259" key="1">
    <source>
        <dbReference type="Pfam" id="PF14355"/>
    </source>
</evidence>
<evidence type="ECO:0000313" key="2">
    <source>
        <dbReference type="EMBL" id="XAE41997.1"/>
    </source>
</evidence>
<dbReference type="EMBL" id="CP152276">
    <property type="protein sequence ID" value="XAE41997.1"/>
    <property type="molecule type" value="Genomic_DNA"/>
</dbReference>
<organism evidence="2 3">
    <name type="scientific">Nguyenibacter vanlangensis</name>
    <dbReference type="NCBI Taxonomy" id="1216886"/>
    <lineage>
        <taxon>Bacteria</taxon>
        <taxon>Pseudomonadati</taxon>
        <taxon>Pseudomonadota</taxon>
        <taxon>Alphaproteobacteria</taxon>
        <taxon>Acetobacterales</taxon>
        <taxon>Acetobacteraceae</taxon>
        <taxon>Nguyenibacter</taxon>
    </lineage>
</organism>